<gene>
    <name evidence="2" type="ORF">PXEA_LOCUS7309</name>
</gene>
<feature type="region of interest" description="Disordered" evidence="1">
    <location>
        <begin position="58"/>
        <end position="171"/>
    </location>
</feature>
<reference evidence="2" key="1">
    <citation type="submission" date="2018-11" db="EMBL/GenBank/DDBJ databases">
        <authorList>
            <consortium name="Pathogen Informatics"/>
        </authorList>
    </citation>
    <scope>NUCLEOTIDE SEQUENCE</scope>
</reference>
<evidence type="ECO:0000313" key="3">
    <source>
        <dbReference type="Proteomes" id="UP000784294"/>
    </source>
</evidence>
<organism evidence="2 3">
    <name type="scientific">Protopolystoma xenopodis</name>
    <dbReference type="NCBI Taxonomy" id="117903"/>
    <lineage>
        <taxon>Eukaryota</taxon>
        <taxon>Metazoa</taxon>
        <taxon>Spiralia</taxon>
        <taxon>Lophotrochozoa</taxon>
        <taxon>Platyhelminthes</taxon>
        <taxon>Monogenea</taxon>
        <taxon>Polyopisthocotylea</taxon>
        <taxon>Polystomatidea</taxon>
        <taxon>Polystomatidae</taxon>
        <taxon>Protopolystoma</taxon>
    </lineage>
</organism>
<feature type="compositionally biased region" description="Basic and acidic residues" evidence="1">
    <location>
        <begin position="108"/>
        <end position="126"/>
    </location>
</feature>
<comment type="caution">
    <text evidence="2">The sequence shown here is derived from an EMBL/GenBank/DDBJ whole genome shotgun (WGS) entry which is preliminary data.</text>
</comment>
<feature type="region of interest" description="Disordered" evidence="1">
    <location>
        <begin position="1"/>
        <end position="35"/>
    </location>
</feature>
<accession>A0A3S5FCP4</accession>
<protein>
    <submittedName>
        <fullName evidence="2">Uncharacterized protein</fullName>
    </submittedName>
</protein>
<keyword evidence="3" id="KW-1185">Reference proteome</keyword>
<dbReference type="EMBL" id="CAAALY010019211">
    <property type="protein sequence ID" value="VEL13869.1"/>
    <property type="molecule type" value="Genomic_DNA"/>
</dbReference>
<proteinExistence type="predicted"/>
<name>A0A3S5FCP4_9PLAT</name>
<dbReference type="Proteomes" id="UP000784294">
    <property type="component" value="Unassembled WGS sequence"/>
</dbReference>
<dbReference type="AlphaFoldDB" id="A0A3S5FCP4"/>
<evidence type="ECO:0000256" key="1">
    <source>
        <dbReference type="SAM" id="MobiDB-lite"/>
    </source>
</evidence>
<sequence length="171" mass="18978">MHTPGHALVGSGRALRKVPGDSESRTGRPWQWPTLSSRERTLAEGGHFFGAQTPWQARLTNAPSPSRGQFETCRSVDHSQGPKQPVNILYQHSATRKVPQMDEGPPSENRDESRRSKTDGEWDGDQHPSSGLNRPSETDSETVVPCTPDSSQIRSKRPRSHKVVVSPKPRQ</sequence>
<evidence type="ECO:0000313" key="2">
    <source>
        <dbReference type="EMBL" id="VEL13869.1"/>
    </source>
</evidence>
<feature type="compositionally biased region" description="Polar residues" evidence="1">
    <location>
        <begin position="58"/>
        <end position="69"/>
    </location>
</feature>